<keyword evidence="3" id="KW-1185">Reference proteome</keyword>
<feature type="region of interest" description="Disordered" evidence="1">
    <location>
        <begin position="75"/>
        <end position="108"/>
    </location>
</feature>
<dbReference type="AlphaFoldDB" id="A0AAV9RYB9"/>
<sequence length="136" mass="14796">MEEAMGHLPNDLEVLPSPLLLEQMEREAVQRRSLIRQNAAVEHRVSAGEEESPMAVALRSGAMVSLPVDVRAAASYPASSSATAPSPRLAAAPPMPSSLAPARCSEATPDELEQRLRFYARQIKSFRRTQSPVFLS</sequence>
<name>A0AAV9RYB9_9TELE</name>
<proteinExistence type="predicted"/>
<evidence type="ECO:0000256" key="1">
    <source>
        <dbReference type="SAM" id="MobiDB-lite"/>
    </source>
</evidence>
<evidence type="ECO:0000313" key="2">
    <source>
        <dbReference type="EMBL" id="KAK5614037.1"/>
    </source>
</evidence>
<comment type="caution">
    <text evidence="2">The sequence shown here is derived from an EMBL/GenBank/DDBJ whole genome shotgun (WGS) entry which is preliminary data.</text>
</comment>
<organism evidence="2 3">
    <name type="scientific">Crenichthys baileyi</name>
    <name type="common">White River springfish</name>
    <dbReference type="NCBI Taxonomy" id="28760"/>
    <lineage>
        <taxon>Eukaryota</taxon>
        <taxon>Metazoa</taxon>
        <taxon>Chordata</taxon>
        <taxon>Craniata</taxon>
        <taxon>Vertebrata</taxon>
        <taxon>Euteleostomi</taxon>
        <taxon>Actinopterygii</taxon>
        <taxon>Neopterygii</taxon>
        <taxon>Teleostei</taxon>
        <taxon>Neoteleostei</taxon>
        <taxon>Acanthomorphata</taxon>
        <taxon>Ovalentaria</taxon>
        <taxon>Atherinomorphae</taxon>
        <taxon>Cyprinodontiformes</taxon>
        <taxon>Goodeidae</taxon>
        <taxon>Crenichthys</taxon>
    </lineage>
</organism>
<reference evidence="2 3" key="1">
    <citation type="submission" date="2021-06" db="EMBL/GenBank/DDBJ databases">
        <authorList>
            <person name="Palmer J.M."/>
        </authorList>
    </citation>
    <scope>NUCLEOTIDE SEQUENCE [LARGE SCALE GENOMIC DNA]</scope>
    <source>
        <strain evidence="2 3">MEX-2019</strain>
        <tissue evidence="2">Muscle</tissue>
    </source>
</reference>
<dbReference type="EMBL" id="JAHHUM010001176">
    <property type="protein sequence ID" value="KAK5614037.1"/>
    <property type="molecule type" value="Genomic_DNA"/>
</dbReference>
<accession>A0AAV9RYB9</accession>
<gene>
    <name evidence="2" type="ORF">CRENBAI_011755</name>
</gene>
<dbReference type="Proteomes" id="UP001311232">
    <property type="component" value="Unassembled WGS sequence"/>
</dbReference>
<protein>
    <submittedName>
        <fullName evidence="2">Uncharacterized protein</fullName>
    </submittedName>
</protein>
<evidence type="ECO:0000313" key="3">
    <source>
        <dbReference type="Proteomes" id="UP001311232"/>
    </source>
</evidence>
<feature type="compositionally biased region" description="Low complexity" evidence="1">
    <location>
        <begin position="75"/>
        <end position="102"/>
    </location>
</feature>